<keyword evidence="3" id="KW-1185">Reference proteome</keyword>
<name>A0ABN5BLU0_CAPSP</name>
<dbReference type="Gene3D" id="1.25.40.10">
    <property type="entry name" value="Tetratricopeptide repeat domain"/>
    <property type="match status" value="1"/>
</dbReference>
<dbReference type="InterPro" id="IPR011990">
    <property type="entry name" value="TPR-like_helical_dom_sf"/>
</dbReference>
<dbReference type="EMBL" id="CP022385">
    <property type="protein sequence ID" value="ATA85215.1"/>
    <property type="molecule type" value="Genomic_DNA"/>
</dbReference>
<evidence type="ECO:0008006" key="4">
    <source>
        <dbReference type="Google" id="ProtNLM"/>
    </source>
</evidence>
<protein>
    <recommendedName>
        <fullName evidence="4">Tetratricopeptide repeat protein</fullName>
    </recommendedName>
</protein>
<evidence type="ECO:0000313" key="3">
    <source>
        <dbReference type="Proteomes" id="UP000217301"/>
    </source>
</evidence>
<dbReference type="Proteomes" id="UP000217301">
    <property type="component" value="Chromosome"/>
</dbReference>
<keyword evidence="1" id="KW-0732">Signal</keyword>
<reference evidence="3" key="1">
    <citation type="submission" date="2017-06" db="EMBL/GenBank/DDBJ databases">
        <title>Capnocytophaga spp. assemblies.</title>
        <authorList>
            <person name="Gulvik C.A."/>
        </authorList>
    </citation>
    <scope>NUCLEOTIDE SEQUENCE [LARGE SCALE GENOMIC DNA]</scope>
    <source>
        <strain evidence="3">KC1668</strain>
    </source>
</reference>
<organism evidence="2 3">
    <name type="scientific">Capnocytophaga sputigena</name>
    <dbReference type="NCBI Taxonomy" id="1019"/>
    <lineage>
        <taxon>Bacteria</taxon>
        <taxon>Pseudomonadati</taxon>
        <taxon>Bacteroidota</taxon>
        <taxon>Flavobacteriia</taxon>
        <taxon>Flavobacteriales</taxon>
        <taxon>Flavobacteriaceae</taxon>
        <taxon>Capnocytophaga</taxon>
    </lineage>
</organism>
<dbReference type="SUPFAM" id="SSF48452">
    <property type="entry name" value="TPR-like"/>
    <property type="match status" value="1"/>
</dbReference>
<sequence>MMKYFNLYLMCWLLFSGIATAQSTDAQIASVLATAHQQKSEQPLRDFYEKNEKQLSDYWKAYLLYRKSSLLGTYGSVKNEVLRLLGKADIEKAVQLLEKKTDKDAEDWVLLALCESYALNFVAPNANMYQKAMKISDDLDEALSLDKANPRYFLVKGIQDMHTPEMYGGQRKTESYFQQAIALFSKTSKDSPVSWGYEDTYQLLVSFYLKKGEKEKAKETANKGATLFPQNEFFQKNKH</sequence>
<proteinExistence type="predicted"/>
<accession>A0ABN5BLU0</accession>
<evidence type="ECO:0000313" key="2">
    <source>
        <dbReference type="EMBL" id="ATA85215.1"/>
    </source>
</evidence>
<dbReference type="RefSeq" id="WP_002680433.1">
    <property type="nucleotide sequence ID" value="NZ_CP022385.1"/>
</dbReference>
<feature type="chain" id="PRO_5046888738" description="Tetratricopeptide repeat protein" evidence="1">
    <location>
        <begin position="22"/>
        <end position="239"/>
    </location>
</feature>
<feature type="signal peptide" evidence="1">
    <location>
        <begin position="1"/>
        <end position="21"/>
    </location>
</feature>
<gene>
    <name evidence="2" type="ORF">CGC55_12230</name>
</gene>
<evidence type="ECO:0000256" key="1">
    <source>
        <dbReference type="SAM" id="SignalP"/>
    </source>
</evidence>